<sequence length="304" mass="36571">MRSFELCNEYRNIEWIFVDFGSIDGSRNFIVNYAKRASFPVRMIFSSEDDHFNKIRKRGLLVNNHWKKLRAILGLYRNKAKELSKGEFIFDLADDQQFIRKGHWMKEIFEVFEHRKLKVNKNDIASLVPFAYYRWRLDKPNNKRFPVEKASSTSYYVAKYKPYVDYSVMRKEIFNKVGKFITPLDFLGDSERKKMWQEENEAIDPWTDYENRCNNFGLVRVFLKYPIFMLFPNVLPSYLNFSIDDVICKIWTLEEMKNKFSGLDRPVSSEELDNNYLYPEFSYDKKSSFLNKLYEGILRVKSWI</sequence>
<evidence type="ECO:0000313" key="2">
    <source>
        <dbReference type="Proteomes" id="UP000177246"/>
    </source>
</evidence>
<evidence type="ECO:0000313" key="1">
    <source>
        <dbReference type="EMBL" id="OGZ03489.1"/>
    </source>
</evidence>
<protein>
    <recommendedName>
        <fullName evidence="3">Glycosyltransferase 2-like domain-containing protein</fullName>
    </recommendedName>
</protein>
<accession>A0A1G2CQ66</accession>
<dbReference type="InterPro" id="IPR029044">
    <property type="entry name" value="Nucleotide-diphossugar_trans"/>
</dbReference>
<evidence type="ECO:0008006" key="3">
    <source>
        <dbReference type="Google" id="ProtNLM"/>
    </source>
</evidence>
<dbReference type="EMBL" id="MHLF01000017">
    <property type="protein sequence ID" value="OGZ03489.1"/>
    <property type="molecule type" value="Genomic_DNA"/>
</dbReference>
<reference evidence="1 2" key="1">
    <citation type="journal article" date="2016" name="Nat. Commun.">
        <title>Thousands of microbial genomes shed light on interconnected biogeochemical processes in an aquifer system.</title>
        <authorList>
            <person name="Anantharaman K."/>
            <person name="Brown C.T."/>
            <person name="Hug L.A."/>
            <person name="Sharon I."/>
            <person name="Castelle C.J."/>
            <person name="Probst A.J."/>
            <person name="Thomas B.C."/>
            <person name="Singh A."/>
            <person name="Wilkins M.J."/>
            <person name="Karaoz U."/>
            <person name="Brodie E.L."/>
            <person name="Williams K.H."/>
            <person name="Hubbard S.S."/>
            <person name="Banfield J.F."/>
        </authorList>
    </citation>
    <scope>NUCLEOTIDE SEQUENCE [LARGE SCALE GENOMIC DNA]</scope>
</reference>
<organism evidence="1 2">
    <name type="scientific">Candidatus Liptonbacteria bacterium RIFOXYC1_FULL_36_8</name>
    <dbReference type="NCBI Taxonomy" id="1798655"/>
    <lineage>
        <taxon>Bacteria</taxon>
        <taxon>Candidatus Liptoniibacteriota</taxon>
    </lineage>
</organism>
<gene>
    <name evidence="1" type="ORF">A2430_01930</name>
</gene>
<comment type="caution">
    <text evidence="1">The sequence shown here is derived from an EMBL/GenBank/DDBJ whole genome shotgun (WGS) entry which is preliminary data.</text>
</comment>
<dbReference type="SUPFAM" id="SSF53448">
    <property type="entry name" value="Nucleotide-diphospho-sugar transferases"/>
    <property type="match status" value="1"/>
</dbReference>
<name>A0A1G2CQ66_9BACT</name>
<dbReference type="Gene3D" id="3.90.550.10">
    <property type="entry name" value="Spore Coat Polysaccharide Biosynthesis Protein SpsA, Chain A"/>
    <property type="match status" value="1"/>
</dbReference>
<dbReference type="AlphaFoldDB" id="A0A1G2CQ66"/>
<dbReference type="Proteomes" id="UP000177246">
    <property type="component" value="Unassembled WGS sequence"/>
</dbReference>
<proteinExistence type="predicted"/>